<evidence type="ECO:0000256" key="14">
    <source>
        <dbReference type="ARBA" id="ARBA00022777"/>
    </source>
</evidence>
<feature type="compositionally biased region" description="Acidic residues" evidence="23">
    <location>
        <begin position="1470"/>
        <end position="1479"/>
    </location>
</feature>
<dbReference type="GO" id="GO:0055013">
    <property type="term" value="P:cardiac muscle cell development"/>
    <property type="evidence" value="ECO:0007669"/>
    <property type="project" value="UniProtKB-ARBA"/>
</dbReference>
<evidence type="ECO:0000313" key="27">
    <source>
        <dbReference type="Ensembl" id="ENSCMIP00000022754.1"/>
    </source>
</evidence>
<dbReference type="GO" id="GO:0005524">
    <property type="term" value="F:ATP binding"/>
    <property type="evidence" value="ECO:0007669"/>
    <property type="project" value="UniProtKB-UniRule"/>
</dbReference>
<dbReference type="InterPro" id="IPR036116">
    <property type="entry name" value="FN3_sf"/>
</dbReference>
<feature type="coiled-coil region" evidence="22">
    <location>
        <begin position="967"/>
        <end position="994"/>
    </location>
</feature>
<feature type="domain" description="Ig-like" evidence="25">
    <location>
        <begin position="33"/>
        <end position="123"/>
    </location>
</feature>
<dbReference type="PROSITE" id="PS00107">
    <property type="entry name" value="PROTEIN_KINASE_ATP"/>
    <property type="match status" value="1"/>
</dbReference>
<dbReference type="SMART" id="SM00220">
    <property type="entry name" value="S_TKc"/>
    <property type="match status" value="1"/>
</dbReference>
<dbReference type="GO" id="GO:0060298">
    <property type="term" value="P:positive regulation of sarcomere organization"/>
    <property type="evidence" value="ECO:0007669"/>
    <property type="project" value="UniProtKB-ARBA"/>
</dbReference>
<dbReference type="FunFam" id="2.60.40.10:FF:001127">
    <property type="entry name" value="Myosin, light chain kinase a"/>
    <property type="match status" value="1"/>
</dbReference>
<dbReference type="GeneTree" id="ENSGT00940000157879"/>
<evidence type="ECO:0000256" key="5">
    <source>
        <dbReference type="ARBA" id="ARBA00012430"/>
    </source>
</evidence>
<feature type="domain" description="Fibronectin type-III" evidence="26">
    <location>
        <begin position="1369"/>
        <end position="1462"/>
    </location>
</feature>
<reference evidence="28" key="2">
    <citation type="journal article" date="2007" name="PLoS Biol.">
        <title>Survey sequencing and comparative analysis of the elephant shark (Callorhinchus milii) genome.</title>
        <authorList>
            <person name="Venkatesh B."/>
            <person name="Kirkness E.F."/>
            <person name="Loh Y.H."/>
            <person name="Halpern A.L."/>
            <person name="Lee A.P."/>
            <person name="Johnson J."/>
            <person name="Dandona N."/>
            <person name="Viswanathan L.D."/>
            <person name="Tay A."/>
            <person name="Venter J.C."/>
            <person name="Strausberg R.L."/>
            <person name="Brenner S."/>
        </authorList>
    </citation>
    <scope>NUCLEOTIDE SEQUENCE [LARGE SCALE GENOMIC DNA]</scope>
</reference>
<dbReference type="PRINTS" id="PR00014">
    <property type="entry name" value="FNTYPEIII"/>
</dbReference>
<feature type="compositionally biased region" description="Polar residues" evidence="23">
    <location>
        <begin position="1804"/>
        <end position="1816"/>
    </location>
</feature>
<dbReference type="GeneID" id="103176418"/>
<keyword evidence="10" id="KW-0808">Transferase</keyword>
<dbReference type="Gene3D" id="2.60.40.10">
    <property type="entry name" value="Immunoglobulins"/>
    <property type="match status" value="10"/>
</dbReference>
<dbReference type="InterPro" id="IPR008271">
    <property type="entry name" value="Ser/Thr_kinase_AS"/>
</dbReference>
<dbReference type="FunFam" id="2.60.40.10:FF:000425">
    <property type="entry name" value="Myosin light chain kinase"/>
    <property type="match status" value="1"/>
</dbReference>
<dbReference type="FunFam" id="2.60.40.10:FF:000145">
    <property type="entry name" value="Myosin light chain kinase, smooth muscle"/>
    <property type="match status" value="1"/>
</dbReference>
<dbReference type="Pfam" id="PF00069">
    <property type="entry name" value="Pkinase"/>
    <property type="match status" value="1"/>
</dbReference>
<evidence type="ECO:0000256" key="13">
    <source>
        <dbReference type="ARBA" id="ARBA00022741"/>
    </source>
</evidence>
<evidence type="ECO:0000313" key="28">
    <source>
        <dbReference type="Proteomes" id="UP000314986"/>
    </source>
</evidence>
<feature type="domain" description="Ig-like" evidence="25">
    <location>
        <begin position="1843"/>
        <end position="1934"/>
    </location>
</feature>
<dbReference type="GO" id="GO:0005737">
    <property type="term" value="C:cytoplasm"/>
    <property type="evidence" value="ECO:0007669"/>
    <property type="project" value="UniProtKB-SubCell"/>
</dbReference>
<dbReference type="InterPro" id="IPR011009">
    <property type="entry name" value="Kinase-like_dom_sf"/>
</dbReference>
<keyword evidence="28" id="KW-1185">Reference proteome</keyword>
<feature type="domain" description="Ig-like" evidence="25">
    <location>
        <begin position="613"/>
        <end position="698"/>
    </location>
</feature>
<dbReference type="EC" id="2.7.11.18" evidence="5"/>
<feature type="compositionally biased region" description="Polar residues" evidence="23">
    <location>
        <begin position="392"/>
        <end position="443"/>
    </location>
</feature>
<feature type="domain" description="Ig-like" evidence="25">
    <location>
        <begin position="1132"/>
        <end position="1220"/>
    </location>
</feature>
<evidence type="ECO:0000256" key="7">
    <source>
        <dbReference type="ARBA" id="ARBA00022490"/>
    </source>
</evidence>
<dbReference type="PROSITE" id="PS00108">
    <property type="entry name" value="PROTEIN_KINASE_ST"/>
    <property type="match status" value="1"/>
</dbReference>
<dbReference type="FunFam" id="2.60.40.10:FF:000147">
    <property type="entry name" value="Myosin light chain kinase"/>
    <property type="match status" value="1"/>
</dbReference>
<feature type="domain" description="Ig-like" evidence="25">
    <location>
        <begin position="161"/>
        <end position="249"/>
    </location>
</feature>
<dbReference type="OrthoDB" id="2152335at2759"/>
<evidence type="ECO:0000256" key="18">
    <source>
        <dbReference type="ARBA" id="ARBA00022860"/>
    </source>
</evidence>
<keyword evidence="19" id="KW-0393">Immunoglobulin domain</keyword>
<evidence type="ECO:0000256" key="4">
    <source>
        <dbReference type="ARBA" id="ARBA00006692"/>
    </source>
</evidence>
<keyword evidence="12" id="KW-0677">Repeat</keyword>
<comment type="cofactor">
    <cofactor evidence="1">
        <name>Ca(2+)</name>
        <dbReference type="ChEBI" id="CHEBI:29108"/>
    </cofactor>
</comment>
<dbReference type="InterPro" id="IPR000719">
    <property type="entry name" value="Prot_kinase_dom"/>
</dbReference>
<dbReference type="InterPro" id="IPR003599">
    <property type="entry name" value="Ig_sub"/>
</dbReference>
<keyword evidence="7" id="KW-0963">Cytoplasm</keyword>
<dbReference type="FunFam" id="2.60.40.10:FF:000107">
    <property type="entry name" value="Myosin, light chain kinase a"/>
    <property type="match status" value="2"/>
</dbReference>
<evidence type="ECO:0000259" key="26">
    <source>
        <dbReference type="PROSITE" id="PS50853"/>
    </source>
</evidence>
<evidence type="ECO:0000259" key="25">
    <source>
        <dbReference type="PROSITE" id="PS50835"/>
    </source>
</evidence>
<dbReference type="PROSITE" id="PS50011">
    <property type="entry name" value="PROTEIN_KINASE_DOM"/>
    <property type="match status" value="1"/>
</dbReference>
<dbReference type="KEGG" id="cmk:103176418"/>
<dbReference type="SUPFAM" id="SSF56112">
    <property type="entry name" value="Protein kinase-like (PK-like)"/>
    <property type="match status" value="1"/>
</dbReference>
<evidence type="ECO:0000256" key="10">
    <source>
        <dbReference type="ARBA" id="ARBA00022679"/>
    </source>
</evidence>
<keyword evidence="9" id="KW-0597">Phosphoprotein</keyword>
<dbReference type="FunCoup" id="A0A4W3HZ15">
    <property type="interactions" value="441"/>
</dbReference>
<dbReference type="GO" id="GO:0046872">
    <property type="term" value="F:metal ion binding"/>
    <property type="evidence" value="ECO:0007669"/>
    <property type="project" value="UniProtKB-KW"/>
</dbReference>
<dbReference type="InterPro" id="IPR013783">
    <property type="entry name" value="Ig-like_fold"/>
</dbReference>
<dbReference type="FunFam" id="2.60.40.10:FF:000080">
    <property type="entry name" value="Myosin light chain kinase, smooth muscle"/>
    <property type="match status" value="4"/>
</dbReference>
<keyword evidence="14" id="KW-0418">Kinase</keyword>
<sequence length="1942" mass="215697">MGDVQIASTTTRISKTTLTLERPQANTLPPEAPAFILPPRNTCVPLGGTARFDGKVRGHPEPGVRWYKNGRQSVPNGERHTMEQSARGTFSFVITAVQVEDAGKYTCEVANASGVRQVTVELSVQGDGVKKYGLSSNSKTSGRLSIPSIENRPSIWGESPPKFVTRPTRLIVKEGQNSKFSCKITGRPHPQVTWLKGDSELQQSDRFSVVEKSGIHYLEIRAVRLEDAGSYTCSLMNNSGKASSSAELLVQSTSSTSEITSMEARRCEARIAEPLQSKITATNGVHQTKRVSSSVTIQPKESEGIMRGIAGTSDKPKDKKNEERTAIVLQENKSGQELKTEVNKDQQLRVQSTVSLQQPKLEMKQTRSTIMHMQPKSSCDVTTDVQSKRVHSVTSSTQQRPQSTVTTDVQKKSSQNVTTDAQLKHSQNVTTSTQQKTLNTITLQPHRVREPSDKKDVPGEQTDACKTVAPQWTSERGGVGQHSHAETGKPSVQLESRKIAREQISVTRGSPPDFVLRPQSQTAAEGEEVKFKCKTIGSPKPEVEWTKDGVLLTGNAGVEVYEESCIHHLRLKHVHVSDRGSYSCTATNSRGQVSTRWTLTVRGSKVDAPLLAPLFTSVLKECTVSEGQDFVLQCAVKGTPMPHVTWLVNEKPIQYAHSTFENGVAKLSVQDALPEDDGIYTCVAENSSGRVSCSAKVSVQERKTSRKTARKSTEDAKKTFAPRILKDLTDLQVMDGSQVRMTIQVEANPTPEIIWLHNGKEIQESEDFQFEKNGNEYSLFIQEVFPEDTGKYMCEAWNDIGEVQTQAMLTVQEPQDGIQPWFISKPKAVTSTVGAHALISCAIAGDPFPQVQWIKDGQAIAIGEDCEVLQNEDVFTLLIRNVQLHQAGQYEIMLKNQVGKCSCHVSLVVIEGSFPQDEAHIDNKESKAGLLQDEEEGGGNGIRKFGTKKTVETTASPEEQKAFGRVLRRKVETKERSEEQLKQLEAEQKDFRSVLCKKVITKSLSEEELKERTAEQMSFRKSLSPHVKPKEQFEDGKKFLGPQQVDFRAVLGKKTIPKIPQEAKITSKPAQPDFRSVLASKKKGSAEKETNNDTENIQPAKEDLNDNVACDHGCLCVDGEVNEKPKGPSSAPVLKEALKNVQVADGARLVLQCQVVAEQSPVITWTVDGKAVKSSKFMSISREGSLCTLNIEAVLPEDEGQYKCIAENSAGRVECACLVSVTDPTTPKTPKATEKKLKKVKSNIIPTLDTDCAEATIKKKPTPKTTPKPAAVPHVLQCPGDVKVRSGESVELLCKFSGTQPFSYTWSKFKRTIVENAHIKIENTDTSSKLIILSSKPDNSGCYTLLVENKIGNKQVPVNVTVVDRPDPPSGKPCSSDVRSSTLTLSWYGPTYDGGSVVQSYVVEVWNSVEQQWTDLTTCRSTAFCVSDLSPDKEYKFRVRAVNVYGTSEPSQESDLVRVGEKEEHKEEADLSDDDEKESEPDYRDVTVNTTEKVADYYNILEKIGTGKFGQVYRLSEKKTGKVWAGKFFKAFSAKDKENVRLEISIMNCLHHQKLVQCIDAFESKSDIVMVLEIVSGGELFERIIAEDFELTERECITYMLQINEGVQYIHKQEIVHLDLKPENIMCVNKTGARIKLIDFGLARKLESTSSLKVLFGTPEFVAPEVINYEPIGYPTDMWSIGVICYILVSGLSPFMGDNDNETLANVTSATWDFDDEAFDEISEDAKDFISGLLEKDMKKRMNCEQCLEHKWLKKDIKNMSAKKLSKERMKKYMARRKWQKTGHAVRAIGRLSSMANIAGLNARKSSVGNSPTSPTGDRPETEDEDTKVFLEEVNEEKASCKPFFSKTFVDVEVVEGSAARFDCRIEGYPDPEVMWFKDEQPIRESRHYQIEYDEEGNCSLIISDVTADDDGKYTCKAANPLGEVTWMSELLVEMMEESEDE</sequence>
<dbReference type="GO" id="GO:0005516">
    <property type="term" value="F:calmodulin binding"/>
    <property type="evidence" value="ECO:0007669"/>
    <property type="project" value="UniProtKB-KW"/>
</dbReference>
<evidence type="ECO:0000256" key="16">
    <source>
        <dbReference type="ARBA" id="ARBA00022840"/>
    </source>
</evidence>
<keyword evidence="15" id="KW-0106">Calcium</keyword>
<feature type="domain" description="Ig-like" evidence="25">
    <location>
        <begin position="820"/>
        <end position="922"/>
    </location>
</feature>
<evidence type="ECO:0000256" key="2">
    <source>
        <dbReference type="ARBA" id="ARBA00001946"/>
    </source>
</evidence>
<reference evidence="27" key="4">
    <citation type="submission" date="2025-08" db="UniProtKB">
        <authorList>
            <consortium name="Ensembl"/>
        </authorList>
    </citation>
    <scope>IDENTIFICATION</scope>
</reference>
<dbReference type="PROSITE" id="PS50853">
    <property type="entry name" value="FN3"/>
    <property type="match status" value="1"/>
</dbReference>
<evidence type="ECO:0000256" key="22">
    <source>
        <dbReference type="SAM" id="Coils"/>
    </source>
</evidence>
<feature type="region of interest" description="Disordered" evidence="23">
    <location>
        <begin position="1803"/>
        <end position="1825"/>
    </location>
</feature>
<dbReference type="PROSITE" id="PS50835">
    <property type="entry name" value="IG_LIKE"/>
    <property type="match status" value="9"/>
</dbReference>
<reference evidence="27" key="5">
    <citation type="submission" date="2025-09" db="UniProtKB">
        <authorList>
            <consortium name="Ensembl"/>
        </authorList>
    </citation>
    <scope>IDENTIFICATION</scope>
</reference>
<evidence type="ECO:0000259" key="24">
    <source>
        <dbReference type="PROSITE" id="PS50011"/>
    </source>
</evidence>
<evidence type="ECO:0000256" key="3">
    <source>
        <dbReference type="ARBA" id="ARBA00004496"/>
    </source>
</evidence>
<dbReference type="InterPro" id="IPR017441">
    <property type="entry name" value="Protein_kinase_ATP_BS"/>
</dbReference>
<comment type="cofactor">
    <cofactor evidence="2">
        <name>Mg(2+)</name>
        <dbReference type="ChEBI" id="CHEBI:18420"/>
    </cofactor>
</comment>
<keyword evidence="16 21" id="KW-0067">ATP-binding</keyword>
<comment type="subcellular location">
    <subcellularLocation>
        <location evidence="3">Cytoplasm</location>
    </subcellularLocation>
</comment>
<evidence type="ECO:0000256" key="9">
    <source>
        <dbReference type="ARBA" id="ARBA00022553"/>
    </source>
</evidence>
<dbReference type="PANTHER" id="PTHR47633">
    <property type="entry name" value="IMMUNOGLOBULIN"/>
    <property type="match status" value="1"/>
</dbReference>
<feature type="domain" description="Ig-like" evidence="25">
    <location>
        <begin position="1273"/>
        <end position="1361"/>
    </location>
</feature>
<feature type="domain" description="Protein kinase" evidence="24">
    <location>
        <begin position="1498"/>
        <end position="1753"/>
    </location>
</feature>
<evidence type="ECO:0000256" key="11">
    <source>
        <dbReference type="ARBA" id="ARBA00022723"/>
    </source>
</evidence>
<keyword evidence="8" id="KW-0723">Serine/threonine-protein kinase</keyword>
<evidence type="ECO:0000256" key="8">
    <source>
        <dbReference type="ARBA" id="ARBA00022527"/>
    </source>
</evidence>
<dbReference type="GO" id="GO:0003007">
    <property type="term" value="P:heart morphogenesis"/>
    <property type="evidence" value="ECO:0007669"/>
    <property type="project" value="UniProtKB-ARBA"/>
</dbReference>
<evidence type="ECO:0000256" key="6">
    <source>
        <dbReference type="ARBA" id="ARBA00021842"/>
    </source>
</evidence>
<keyword evidence="17" id="KW-0460">Magnesium</keyword>
<accession>A0A4W3HZ15</accession>
<dbReference type="GO" id="GO:0004687">
    <property type="term" value="F:myosin light chain kinase activity"/>
    <property type="evidence" value="ECO:0007669"/>
    <property type="project" value="UniProtKB-EC"/>
</dbReference>
<dbReference type="Pfam" id="PF07679">
    <property type="entry name" value="I-set"/>
    <property type="match status" value="9"/>
</dbReference>
<feature type="binding site" evidence="21">
    <location>
        <position position="1527"/>
    </location>
    <ligand>
        <name>ATP</name>
        <dbReference type="ChEBI" id="CHEBI:30616"/>
    </ligand>
</feature>
<dbReference type="CDD" id="cd00063">
    <property type="entry name" value="FN3"/>
    <property type="match status" value="1"/>
</dbReference>
<keyword evidence="11" id="KW-0479">Metal-binding</keyword>
<feature type="compositionally biased region" description="Basic and acidic residues" evidence="23">
    <location>
        <begin position="447"/>
        <end position="458"/>
    </location>
</feature>
<dbReference type="Pfam" id="PF00041">
    <property type="entry name" value="fn3"/>
    <property type="match status" value="1"/>
</dbReference>
<dbReference type="PANTHER" id="PTHR47633:SF1">
    <property type="entry name" value="MYOSIN LIGHT CHAIN KINASE, SMOOTH MUSCLE"/>
    <property type="match status" value="1"/>
</dbReference>
<feature type="domain" description="Ig-like" evidence="25">
    <location>
        <begin position="512"/>
        <end position="600"/>
    </location>
</feature>
<dbReference type="STRING" id="7868.ENSCMIP00000022754"/>
<evidence type="ECO:0000256" key="21">
    <source>
        <dbReference type="PROSITE-ProRule" id="PRU10141"/>
    </source>
</evidence>
<dbReference type="FunFam" id="3.30.200.20:FF:000198">
    <property type="entry name" value="Myosin light chain kinase, smooth muscle"/>
    <property type="match status" value="1"/>
</dbReference>
<keyword evidence="22" id="KW-0175">Coiled coil</keyword>
<dbReference type="Ensembl" id="ENSCMIT00000023143.1">
    <property type="protein sequence ID" value="ENSCMIP00000022754.1"/>
    <property type="gene ID" value="ENSCMIG00000010160.1"/>
</dbReference>
<dbReference type="SMART" id="SM00409">
    <property type="entry name" value="IG"/>
    <property type="match status" value="9"/>
</dbReference>
<comment type="similarity">
    <text evidence="4">Belongs to the protein kinase superfamily. CAMK Ser/Thr protein kinase family.</text>
</comment>
<evidence type="ECO:0000256" key="23">
    <source>
        <dbReference type="SAM" id="MobiDB-lite"/>
    </source>
</evidence>
<dbReference type="Gene3D" id="1.10.510.10">
    <property type="entry name" value="Transferase(Phosphotransferase) domain 1"/>
    <property type="match status" value="1"/>
</dbReference>
<reference evidence="28" key="3">
    <citation type="journal article" date="2014" name="Nature">
        <title>Elephant shark genome provides unique insights into gnathostome evolution.</title>
        <authorList>
            <consortium name="International Elephant Shark Genome Sequencing Consortium"/>
            <person name="Venkatesh B."/>
            <person name="Lee A.P."/>
            <person name="Ravi V."/>
            <person name="Maurya A.K."/>
            <person name="Lian M.M."/>
            <person name="Swann J.B."/>
            <person name="Ohta Y."/>
            <person name="Flajnik M.F."/>
            <person name="Sutoh Y."/>
            <person name="Kasahara M."/>
            <person name="Hoon S."/>
            <person name="Gangu V."/>
            <person name="Roy S.W."/>
            <person name="Irimia M."/>
            <person name="Korzh V."/>
            <person name="Kondrychyn I."/>
            <person name="Lim Z.W."/>
            <person name="Tay B.H."/>
            <person name="Tohari S."/>
            <person name="Kong K.W."/>
            <person name="Ho S."/>
            <person name="Lorente-Galdos B."/>
            <person name="Quilez J."/>
            <person name="Marques-Bonet T."/>
            <person name="Raney B.J."/>
            <person name="Ingham P.W."/>
            <person name="Tay A."/>
            <person name="Hillier L.W."/>
            <person name="Minx P."/>
            <person name="Boehm T."/>
            <person name="Wilson R.K."/>
            <person name="Brenner S."/>
            <person name="Warren W.C."/>
        </authorList>
    </citation>
    <scope>NUCLEOTIDE SEQUENCE [LARGE SCALE GENOMIC DNA]</scope>
</reference>
<dbReference type="FunFam" id="1.10.510.10:FF:000175">
    <property type="entry name" value="Myosin light chain kinase, smooth muscle"/>
    <property type="match status" value="1"/>
</dbReference>
<dbReference type="CDD" id="cd14103">
    <property type="entry name" value="STKc_MLCK"/>
    <property type="match status" value="1"/>
</dbReference>
<dbReference type="Proteomes" id="UP000314986">
    <property type="component" value="Unassembled WGS sequence"/>
</dbReference>
<dbReference type="InParanoid" id="A0A4W3HZ15"/>
<evidence type="ECO:0000256" key="1">
    <source>
        <dbReference type="ARBA" id="ARBA00001913"/>
    </source>
</evidence>
<name>A0A4W3HZ15_CALMI</name>
<evidence type="ECO:0000256" key="19">
    <source>
        <dbReference type="ARBA" id="ARBA00023319"/>
    </source>
</evidence>
<evidence type="ECO:0000256" key="15">
    <source>
        <dbReference type="ARBA" id="ARBA00022837"/>
    </source>
</evidence>
<evidence type="ECO:0000256" key="17">
    <source>
        <dbReference type="ARBA" id="ARBA00022842"/>
    </source>
</evidence>
<dbReference type="InterPro" id="IPR007110">
    <property type="entry name" value="Ig-like_dom"/>
</dbReference>
<dbReference type="Gene3D" id="3.30.200.20">
    <property type="entry name" value="Phosphorylase Kinase, domain 1"/>
    <property type="match status" value="1"/>
</dbReference>
<dbReference type="SUPFAM" id="SSF48726">
    <property type="entry name" value="Immunoglobulin"/>
    <property type="match status" value="9"/>
</dbReference>
<evidence type="ECO:0000256" key="12">
    <source>
        <dbReference type="ARBA" id="ARBA00022737"/>
    </source>
</evidence>
<feature type="domain" description="Ig-like" evidence="25">
    <location>
        <begin position="722"/>
        <end position="810"/>
    </location>
</feature>
<dbReference type="InterPro" id="IPR003961">
    <property type="entry name" value="FN3_dom"/>
</dbReference>
<feature type="compositionally biased region" description="Polar residues" evidence="23">
    <location>
        <begin position="371"/>
        <end position="385"/>
    </location>
</feature>
<dbReference type="SMART" id="SM00408">
    <property type="entry name" value="IGc2"/>
    <property type="match status" value="9"/>
</dbReference>
<dbReference type="InterPro" id="IPR036179">
    <property type="entry name" value="Ig-like_dom_sf"/>
</dbReference>
<keyword evidence="18" id="KW-0112">Calmodulin-binding</keyword>
<dbReference type="OMA" id="GAPIKTG"/>
<gene>
    <name evidence="27" type="primary">LOC103176418</name>
</gene>
<organism evidence="27 28">
    <name type="scientific">Callorhinchus milii</name>
    <name type="common">Ghost shark</name>
    <dbReference type="NCBI Taxonomy" id="7868"/>
    <lineage>
        <taxon>Eukaryota</taxon>
        <taxon>Metazoa</taxon>
        <taxon>Chordata</taxon>
        <taxon>Craniata</taxon>
        <taxon>Vertebrata</taxon>
        <taxon>Chondrichthyes</taxon>
        <taxon>Holocephali</taxon>
        <taxon>Chimaeriformes</taxon>
        <taxon>Callorhinchidae</taxon>
        <taxon>Callorhinchus</taxon>
    </lineage>
</organism>
<dbReference type="SUPFAM" id="SSF49265">
    <property type="entry name" value="Fibronectin type III"/>
    <property type="match status" value="1"/>
</dbReference>
<feature type="region of interest" description="Disordered" evidence="23">
    <location>
        <begin position="1064"/>
        <end position="1098"/>
    </location>
</feature>
<evidence type="ECO:0000256" key="20">
    <source>
        <dbReference type="ARBA" id="ARBA00030959"/>
    </source>
</evidence>
<protein>
    <recommendedName>
        <fullName evidence="6">Myosin light chain kinase, smooth muscle</fullName>
        <ecNumber evidence="5">2.7.11.18</ecNumber>
    </recommendedName>
    <alternativeName>
        <fullName evidence="20">Telokin</fullName>
    </alternativeName>
</protein>
<feature type="region of interest" description="Disordered" evidence="23">
    <location>
        <begin position="1450"/>
        <end position="1483"/>
    </location>
</feature>
<feature type="compositionally biased region" description="Basic and acidic residues" evidence="23">
    <location>
        <begin position="1455"/>
        <end position="1469"/>
    </location>
</feature>
<reference evidence="28" key="1">
    <citation type="journal article" date="2006" name="Science">
        <title>Ancient noncoding elements conserved in the human genome.</title>
        <authorList>
            <person name="Venkatesh B."/>
            <person name="Kirkness E.F."/>
            <person name="Loh Y.H."/>
            <person name="Halpern A.L."/>
            <person name="Lee A.P."/>
            <person name="Johnson J."/>
            <person name="Dandona N."/>
            <person name="Viswanathan L.D."/>
            <person name="Tay A."/>
            <person name="Venter J.C."/>
            <person name="Strausberg R.L."/>
            <person name="Brenner S."/>
        </authorList>
    </citation>
    <scope>NUCLEOTIDE SEQUENCE [LARGE SCALE GENOMIC DNA]</scope>
</reference>
<dbReference type="GO" id="GO:0045989">
    <property type="term" value="P:positive regulation of striated muscle contraction"/>
    <property type="evidence" value="ECO:0007669"/>
    <property type="project" value="UniProtKB-ARBA"/>
</dbReference>
<keyword evidence="13 21" id="KW-0547">Nucleotide-binding</keyword>
<dbReference type="SMART" id="SM00060">
    <property type="entry name" value="FN3"/>
    <property type="match status" value="1"/>
</dbReference>
<proteinExistence type="inferred from homology"/>
<dbReference type="InterPro" id="IPR013098">
    <property type="entry name" value="Ig_I-set"/>
</dbReference>
<dbReference type="InterPro" id="IPR003598">
    <property type="entry name" value="Ig_sub2"/>
</dbReference>
<feature type="region of interest" description="Disordered" evidence="23">
    <location>
        <begin position="371"/>
        <end position="493"/>
    </location>
</feature>